<proteinExistence type="predicted"/>
<sequence>MAKDFRDLRILLVGPLPPPAGGMANQTRQLAELLRGEGASVELVQVNAPYRPAWAGRLKGVRAIFRLLPYLVQLWQASGRADIVHLMANSGWSWHLFAMPAIRLAALRGTPVVVNYRGGEAGPFLAKAADSVRRTLRHSASLLLPSGFLLEVFARHGMQGRVVPNIIDLVRFHPAQHYPPNPQAPHIVVARNLEPIYGIDVALRAFAVVASKLPAARLSIAGSGPLRESLEQLAAALGVADRVRFTGRLDREQMAALYREADLSLNPSHVDNMPNSVLESLASGVPVVSTDVGGVPFIVEHGRTALLVPASDAESMGAAALQVLTDPVCASALRATGLQAVQRYRWEAVRDTLLAAYQDAMHLPAETMRPAAREKTP</sequence>
<dbReference type="AlphaFoldDB" id="A0A235EV14"/>
<gene>
    <name evidence="2" type="ORF">CGK74_17330</name>
</gene>
<dbReference type="CDD" id="cd03801">
    <property type="entry name" value="GT4_PimA-like"/>
    <property type="match status" value="1"/>
</dbReference>
<dbReference type="Pfam" id="PF13439">
    <property type="entry name" value="Glyco_transf_4"/>
    <property type="match status" value="1"/>
</dbReference>
<dbReference type="SUPFAM" id="SSF53756">
    <property type="entry name" value="UDP-Glycosyltransferase/glycogen phosphorylase"/>
    <property type="match status" value="1"/>
</dbReference>
<dbReference type="InterPro" id="IPR050194">
    <property type="entry name" value="Glycosyltransferase_grp1"/>
</dbReference>
<dbReference type="InterPro" id="IPR028098">
    <property type="entry name" value="Glyco_trans_4-like_N"/>
</dbReference>
<protein>
    <submittedName>
        <fullName evidence="2">Glycosyl transferase family 1</fullName>
    </submittedName>
</protein>
<evidence type="ECO:0000259" key="1">
    <source>
        <dbReference type="Pfam" id="PF13439"/>
    </source>
</evidence>
<comment type="caution">
    <text evidence="2">The sequence shown here is derived from an EMBL/GenBank/DDBJ whole genome shotgun (WGS) entry which is preliminary data.</text>
</comment>
<reference evidence="2 3" key="1">
    <citation type="submission" date="2017-07" db="EMBL/GenBank/DDBJ databases">
        <title>Thauera sp. KNDSS-Mac4 genome sequence and assembly.</title>
        <authorList>
            <person name="Mayilraj S."/>
        </authorList>
    </citation>
    <scope>NUCLEOTIDE SEQUENCE [LARGE SCALE GENOMIC DNA]</scope>
    <source>
        <strain evidence="2 3">KNDSS-Mac4</strain>
    </source>
</reference>
<dbReference type="OrthoDB" id="267270at2"/>
<dbReference type="GO" id="GO:0016757">
    <property type="term" value="F:glycosyltransferase activity"/>
    <property type="evidence" value="ECO:0007669"/>
    <property type="project" value="TreeGrafter"/>
</dbReference>
<dbReference type="EMBL" id="NOIH01000033">
    <property type="protein sequence ID" value="OYD52623.1"/>
    <property type="molecule type" value="Genomic_DNA"/>
</dbReference>
<dbReference type="Pfam" id="PF13692">
    <property type="entry name" value="Glyco_trans_1_4"/>
    <property type="match status" value="1"/>
</dbReference>
<keyword evidence="3" id="KW-1185">Reference proteome</keyword>
<accession>A0A235EV14</accession>
<evidence type="ECO:0000313" key="3">
    <source>
        <dbReference type="Proteomes" id="UP000215181"/>
    </source>
</evidence>
<name>A0A235EV14_9RHOO</name>
<dbReference type="PANTHER" id="PTHR45947">
    <property type="entry name" value="SULFOQUINOVOSYL TRANSFERASE SQD2"/>
    <property type="match status" value="1"/>
</dbReference>
<evidence type="ECO:0000313" key="2">
    <source>
        <dbReference type="EMBL" id="OYD52623.1"/>
    </source>
</evidence>
<keyword evidence="2" id="KW-0808">Transferase</keyword>
<dbReference type="Gene3D" id="3.40.50.2000">
    <property type="entry name" value="Glycogen Phosphorylase B"/>
    <property type="match status" value="2"/>
</dbReference>
<organism evidence="2 3">
    <name type="scientific">Thauera propionica</name>
    <dbReference type="NCBI Taxonomy" id="2019431"/>
    <lineage>
        <taxon>Bacteria</taxon>
        <taxon>Pseudomonadati</taxon>
        <taxon>Pseudomonadota</taxon>
        <taxon>Betaproteobacteria</taxon>
        <taxon>Rhodocyclales</taxon>
        <taxon>Zoogloeaceae</taxon>
        <taxon>Thauera</taxon>
    </lineage>
</organism>
<dbReference type="RefSeq" id="WP_094269640.1">
    <property type="nucleotide sequence ID" value="NZ_NOIH01000033.1"/>
</dbReference>
<dbReference type="Proteomes" id="UP000215181">
    <property type="component" value="Unassembled WGS sequence"/>
</dbReference>
<feature type="domain" description="Glycosyltransferase subfamily 4-like N-terminal" evidence="1">
    <location>
        <begin position="21"/>
        <end position="170"/>
    </location>
</feature>
<dbReference type="PANTHER" id="PTHR45947:SF3">
    <property type="entry name" value="SULFOQUINOVOSYL TRANSFERASE SQD2"/>
    <property type="match status" value="1"/>
</dbReference>